<dbReference type="SUPFAM" id="SSF56112">
    <property type="entry name" value="Protein kinase-like (PK-like)"/>
    <property type="match status" value="1"/>
</dbReference>
<dbReference type="AlphaFoldDB" id="A0A8H6HNJ7"/>
<gene>
    <name evidence="2" type="ORF">DFP72DRAFT_773468</name>
</gene>
<protein>
    <recommendedName>
        <fullName evidence="1">Protein kinase domain-containing protein</fullName>
    </recommendedName>
</protein>
<dbReference type="GO" id="GO:0004672">
    <property type="term" value="F:protein kinase activity"/>
    <property type="evidence" value="ECO:0007669"/>
    <property type="project" value="InterPro"/>
</dbReference>
<evidence type="ECO:0000313" key="2">
    <source>
        <dbReference type="EMBL" id="KAF6749894.1"/>
    </source>
</evidence>
<evidence type="ECO:0000313" key="3">
    <source>
        <dbReference type="Proteomes" id="UP000521943"/>
    </source>
</evidence>
<dbReference type="EMBL" id="JACGCI010000060">
    <property type="protein sequence ID" value="KAF6749894.1"/>
    <property type="molecule type" value="Genomic_DNA"/>
</dbReference>
<proteinExistence type="predicted"/>
<dbReference type="InterPro" id="IPR040976">
    <property type="entry name" value="Pkinase_fungal"/>
</dbReference>
<sequence length="131" mass="15115">VCLGHAMLWSIGVEHGDITEGNLMFDDKNKKPKLCDFDLSHVSGRKRPSVHSNTGTWAFMAMELLTKKAMDGRVPRLYRHDFESFIAVLVWVVFRYRDGELVPNPPLEEWVQNRFNECAASRKDTFDEISN</sequence>
<keyword evidence="3" id="KW-1185">Reference proteome</keyword>
<feature type="non-terminal residue" evidence="2">
    <location>
        <position position="131"/>
    </location>
</feature>
<dbReference type="Pfam" id="PF17667">
    <property type="entry name" value="Pkinase_fungal"/>
    <property type="match status" value="1"/>
</dbReference>
<organism evidence="2 3">
    <name type="scientific">Ephemerocybe angulata</name>
    <dbReference type="NCBI Taxonomy" id="980116"/>
    <lineage>
        <taxon>Eukaryota</taxon>
        <taxon>Fungi</taxon>
        <taxon>Dikarya</taxon>
        <taxon>Basidiomycota</taxon>
        <taxon>Agaricomycotina</taxon>
        <taxon>Agaricomycetes</taxon>
        <taxon>Agaricomycetidae</taxon>
        <taxon>Agaricales</taxon>
        <taxon>Agaricineae</taxon>
        <taxon>Psathyrellaceae</taxon>
        <taxon>Ephemerocybe</taxon>
    </lineage>
</organism>
<feature type="non-terminal residue" evidence="2">
    <location>
        <position position="1"/>
    </location>
</feature>
<feature type="domain" description="Protein kinase" evidence="1">
    <location>
        <begin position="1"/>
        <end position="131"/>
    </location>
</feature>
<accession>A0A8H6HNJ7</accession>
<name>A0A8H6HNJ7_9AGAR</name>
<dbReference type="PROSITE" id="PS50011">
    <property type="entry name" value="PROTEIN_KINASE_DOM"/>
    <property type="match status" value="1"/>
</dbReference>
<evidence type="ECO:0000259" key="1">
    <source>
        <dbReference type="PROSITE" id="PS50011"/>
    </source>
</evidence>
<dbReference type="Gene3D" id="1.10.510.10">
    <property type="entry name" value="Transferase(Phosphotransferase) domain 1"/>
    <property type="match status" value="1"/>
</dbReference>
<comment type="caution">
    <text evidence="2">The sequence shown here is derived from an EMBL/GenBank/DDBJ whole genome shotgun (WGS) entry which is preliminary data.</text>
</comment>
<dbReference type="InterPro" id="IPR011009">
    <property type="entry name" value="Kinase-like_dom_sf"/>
</dbReference>
<dbReference type="PANTHER" id="PTHR38248:SF2">
    <property type="entry name" value="FUNK1 11"/>
    <property type="match status" value="1"/>
</dbReference>
<dbReference type="InterPro" id="IPR000719">
    <property type="entry name" value="Prot_kinase_dom"/>
</dbReference>
<dbReference type="PANTHER" id="PTHR38248">
    <property type="entry name" value="FUNK1 6"/>
    <property type="match status" value="1"/>
</dbReference>
<dbReference type="GO" id="GO:0005524">
    <property type="term" value="F:ATP binding"/>
    <property type="evidence" value="ECO:0007669"/>
    <property type="project" value="InterPro"/>
</dbReference>
<dbReference type="OrthoDB" id="5569250at2759"/>
<dbReference type="Proteomes" id="UP000521943">
    <property type="component" value="Unassembled WGS sequence"/>
</dbReference>
<reference evidence="2 3" key="1">
    <citation type="submission" date="2020-07" db="EMBL/GenBank/DDBJ databases">
        <title>Comparative genomics of pyrophilous fungi reveals a link between fire events and developmental genes.</title>
        <authorList>
            <consortium name="DOE Joint Genome Institute"/>
            <person name="Steindorff A.S."/>
            <person name="Carver A."/>
            <person name="Calhoun S."/>
            <person name="Stillman K."/>
            <person name="Liu H."/>
            <person name="Lipzen A."/>
            <person name="Pangilinan J."/>
            <person name="Labutti K."/>
            <person name="Bruns T.D."/>
            <person name="Grigoriev I.V."/>
        </authorList>
    </citation>
    <scope>NUCLEOTIDE SEQUENCE [LARGE SCALE GENOMIC DNA]</scope>
    <source>
        <strain evidence="2 3">CBS 144469</strain>
    </source>
</reference>